<gene>
    <name evidence="3" type="ORF">BDV28DRAFT_41869</name>
</gene>
<dbReference type="AlphaFoldDB" id="A0A5N6ZI35"/>
<dbReference type="GO" id="GO:0005576">
    <property type="term" value="C:extracellular region"/>
    <property type="evidence" value="ECO:0007669"/>
    <property type="project" value="InterPro"/>
</dbReference>
<feature type="chain" id="PRO_5024896512" description="Allergen Asp f 4" evidence="2">
    <location>
        <begin position="19"/>
        <end position="338"/>
    </location>
</feature>
<keyword evidence="4" id="KW-1185">Reference proteome</keyword>
<dbReference type="PANTHER" id="PTHR42039">
    <property type="entry name" value="PUTATIVE (AFU_ORTHOLOGUE AFUA_3G02940)-RELATED"/>
    <property type="match status" value="1"/>
</dbReference>
<evidence type="ECO:0000313" key="3">
    <source>
        <dbReference type="EMBL" id="KAE8356873.1"/>
    </source>
</evidence>
<dbReference type="Proteomes" id="UP000327118">
    <property type="component" value="Unassembled WGS sequence"/>
</dbReference>
<dbReference type="GO" id="GO:0019863">
    <property type="term" value="F:IgE binding"/>
    <property type="evidence" value="ECO:0007669"/>
    <property type="project" value="InterPro"/>
</dbReference>
<evidence type="ECO:0000256" key="1">
    <source>
        <dbReference type="SAM" id="MobiDB-lite"/>
    </source>
</evidence>
<reference evidence="4" key="1">
    <citation type="submission" date="2019-04" db="EMBL/GenBank/DDBJ databases">
        <title>Friends and foes A comparative genomics studyof 23 Aspergillus species from section Flavi.</title>
        <authorList>
            <consortium name="DOE Joint Genome Institute"/>
            <person name="Kjaerbolling I."/>
            <person name="Vesth T."/>
            <person name="Frisvad J.C."/>
            <person name="Nybo J.L."/>
            <person name="Theobald S."/>
            <person name="Kildgaard S."/>
            <person name="Isbrandt T."/>
            <person name="Kuo A."/>
            <person name="Sato A."/>
            <person name="Lyhne E.K."/>
            <person name="Kogle M.E."/>
            <person name="Wiebenga A."/>
            <person name="Kun R.S."/>
            <person name="Lubbers R.J."/>
            <person name="Makela M.R."/>
            <person name="Barry K."/>
            <person name="Chovatia M."/>
            <person name="Clum A."/>
            <person name="Daum C."/>
            <person name="Haridas S."/>
            <person name="He G."/>
            <person name="LaButti K."/>
            <person name="Lipzen A."/>
            <person name="Mondo S."/>
            <person name="Riley R."/>
            <person name="Salamov A."/>
            <person name="Simmons B.A."/>
            <person name="Magnuson J.K."/>
            <person name="Henrissat B."/>
            <person name="Mortensen U.H."/>
            <person name="Larsen T.O."/>
            <person name="Devries R.P."/>
            <person name="Grigoriev I.V."/>
            <person name="Machida M."/>
            <person name="Baker S.E."/>
            <person name="Andersen M.R."/>
        </authorList>
    </citation>
    <scope>NUCLEOTIDE SEQUENCE [LARGE SCALE GENOMIC DNA]</scope>
    <source>
        <strain evidence="4">CBS 553.77</strain>
    </source>
</reference>
<dbReference type="OrthoDB" id="118256at2759"/>
<accession>A0A5N6ZI35</accession>
<evidence type="ECO:0000256" key="2">
    <source>
        <dbReference type="SAM" id="SignalP"/>
    </source>
</evidence>
<dbReference type="PANTHER" id="PTHR42039:SF2">
    <property type="entry name" value="ALLERGEN ASP F4 (AFU_ORTHOLOGUE AFUA_2G03830)-RELATED"/>
    <property type="match status" value="1"/>
</dbReference>
<dbReference type="InterPro" id="IPR038903">
    <property type="entry name" value="Allergen_Asp_f_4"/>
</dbReference>
<evidence type="ECO:0008006" key="5">
    <source>
        <dbReference type="Google" id="ProtNLM"/>
    </source>
</evidence>
<keyword evidence="2" id="KW-0732">Signal</keyword>
<sequence length="338" mass="35558">MQWKSFLWFVTMAESGLARLHGHQRRYTQHPAYAGLDGPKGHLNARDRNFGVAADLDVKTIVPVDVVTITTTLTGPAPTSTSNTTVAAPAEPTGLATRKPVISIGLSASFDVPVDATSSTATGWTSTPSGEFSTSGFGKRTESSGSGVKYRGNVGNPWGSNIIEVSSRNASQYKYVVQFTGSNTANWTVVIWNKVGPDGKLDGWYGNSAVNFTLGAGEMKYVAFDENSQGAWGASQGSSLPTDDHGGYSCTWGEFDFGNTSNKGWSGWDVSAIQAQVAGQTVQGMKICNHNGEICSIITSDASTVANAYTKSEASVDGIGGALNSGPVRLATVLDYRG</sequence>
<dbReference type="Pfam" id="PF25312">
    <property type="entry name" value="Allergen_Asp_f_4"/>
    <property type="match status" value="1"/>
</dbReference>
<evidence type="ECO:0000313" key="4">
    <source>
        <dbReference type="Proteomes" id="UP000327118"/>
    </source>
</evidence>
<proteinExistence type="predicted"/>
<feature type="signal peptide" evidence="2">
    <location>
        <begin position="1"/>
        <end position="18"/>
    </location>
</feature>
<name>A0A5N6ZI35_9EURO</name>
<organism evidence="3 4">
    <name type="scientific">Aspergillus coremiiformis</name>
    <dbReference type="NCBI Taxonomy" id="138285"/>
    <lineage>
        <taxon>Eukaryota</taxon>
        <taxon>Fungi</taxon>
        <taxon>Dikarya</taxon>
        <taxon>Ascomycota</taxon>
        <taxon>Pezizomycotina</taxon>
        <taxon>Eurotiomycetes</taxon>
        <taxon>Eurotiomycetidae</taxon>
        <taxon>Eurotiales</taxon>
        <taxon>Aspergillaceae</taxon>
        <taxon>Aspergillus</taxon>
        <taxon>Aspergillus subgen. Circumdati</taxon>
    </lineage>
</organism>
<feature type="region of interest" description="Disordered" evidence="1">
    <location>
        <begin position="118"/>
        <end position="151"/>
    </location>
</feature>
<protein>
    <recommendedName>
        <fullName evidence="5">Allergen Asp f 4</fullName>
    </recommendedName>
</protein>
<feature type="compositionally biased region" description="Low complexity" evidence="1">
    <location>
        <begin position="118"/>
        <end position="130"/>
    </location>
</feature>
<dbReference type="EMBL" id="ML739034">
    <property type="protein sequence ID" value="KAE8356873.1"/>
    <property type="molecule type" value="Genomic_DNA"/>
</dbReference>